<evidence type="ECO:0000313" key="2">
    <source>
        <dbReference type="EMBL" id="MEC0239743.1"/>
    </source>
</evidence>
<evidence type="ECO:0008006" key="4">
    <source>
        <dbReference type="Google" id="ProtNLM"/>
    </source>
</evidence>
<keyword evidence="1" id="KW-0812">Transmembrane</keyword>
<feature type="transmembrane region" description="Helical" evidence="1">
    <location>
        <begin position="6"/>
        <end position="25"/>
    </location>
</feature>
<evidence type="ECO:0000313" key="3">
    <source>
        <dbReference type="Proteomes" id="UP001344632"/>
    </source>
</evidence>
<sequence length="77" mass="8643">MMYTVLIAIAVIACAISLYMSVSIMRKQQKQRFDHINPTVAKHPIAANPIVILYLAFPILVIIGGLVWWYLEAKGLT</sequence>
<proteinExistence type="predicted"/>
<reference evidence="2 3" key="1">
    <citation type="submission" date="2023-03" db="EMBL/GenBank/DDBJ databases">
        <title>Bacillus Genome Sequencing.</title>
        <authorList>
            <person name="Dunlap C."/>
        </authorList>
    </citation>
    <scope>NUCLEOTIDE SEQUENCE [LARGE SCALE GENOMIC DNA]</scope>
    <source>
        <strain evidence="2 3">BD-525</strain>
    </source>
</reference>
<gene>
    <name evidence="2" type="ORF">P4H66_07710</name>
</gene>
<feature type="transmembrane region" description="Helical" evidence="1">
    <location>
        <begin position="46"/>
        <end position="71"/>
    </location>
</feature>
<comment type="caution">
    <text evidence="2">The sequence shown here is derived from an EMBL/GenBank/DDBJ whole genome shotgun (WGS) entry which is preliminary data.</text>
</comment>
<dbReference type="EMBL" id="JARLKZ010000005">
    <property type="protein sequence ID" value="MEC0239743.1"/>
    <property type="molecule type" value="Genomic_DNA"/>
</dbReference>
<protein>
    <recommendedName>
        <fullName evidence="4">Short-chain dehydrogenase</fullName>
    </recommendedName>
</protein>
<keyword evidence="1" id="KW-0472">Membrane</keyword>
<accession>A0ABU6GJX0</accession>
<evidence type="ECO:0000256" key="1">
    <source>
        <dbReference type="SAM" id="Phobius"/>
    </source>
</evidence>
<dbReference type="Proteomes" id="UP001344632">
    <property type="component" value="Unassembled WGS sequence"/>
</dbReference>
<dbReference type="RefSeq" id="WP_326086981.1">
    <property type="nucleotide sequence ID" value="NZ_JARLKZ010000005.1"/>
</dbReference>
<keyword evidence="1" id="KW-1133">Transmembrane helix</keyword>
<name>A0ABU6GJX0_9BACL</name>
<keyword evidence="3" id="KW-1185">Reference proteome</keyword>
<organism evidence="2 3">
    <name type="scientific">Paenibacillus dokdonensis</name>
    <dbReference type="NCBI Taxonomy" id="2567944"/>
    <lineage>
        <taxon>Bacteria</taxon>
        <taxon>Bacillati</taxon>
        <taxon>Bacillota</taxon>
        <taxon>Bacilli</taxon>
        <taxon>Bacillales</taxon>
        <taxon>Paenibacillaceae</taxon>
        <taxon>Paenibacillus</taxon>
    </lineage>
</organism>